<keyword evidence="1" id="KW-1133">Transmembrane helix</keyword>
<sequence length="215" mass="25067">MQVDIKNQKMWRIIVIHLILIALMLVITQLPTPSRFLIWNLFLAVIPFDLAWLYIYLKQDHVSKWLLLGVALVWLLFYPNTLYMLTDYIHLQAVGVDLTGIYQVLNYVILTAGIFLGAFFGLESAYQMRYALIKNSAWWLSVLYYGGLSVISAFGIYLGRYLRLNSWHVLTEPIRVLKSLNYALVTDHGFTLHFLILFTCLEMMLFGIYTMLKKL</sequence>
<evidence type="ECO:0000313" key="3">
    <source>
        <dbReference type="Proteomes" id="UP000275836"/>
    </source>
</evidence>
<name>A0A3P2RAX8_WEIVI</name>
<feature type="transmembrane region" description="Helical" evidence="1">
    <location>
        <begin position="12"/>
        <end position="30"/>
    </location>
</feature>
<reference evidence="2 3" key="1">
    <citation type="submission" date="2018-10" db="EMBL/GenBank/DDBJ databases">
        <title>Draft genome sequence of Weissella viridescens UCO-SMC3.</title>
        <authorList>
            <person name="Garcia-Cancino A."/>
            <person name="Espinoza-Monje M."/>
            <person name="Albarracin L."/>
            <person name="Garcia-Castillo V."/>
            <person name="Campos-Martin J."/>
            <person name="Nakano Y."/>
            <person name="Guitierrez-Zamorano C."/>
            <person name="Ikeda-Ohtsubo W."/>
            <person name="Morita H."/>
            <person name="Kitazawa H."/>
            <person name="Villena J."/>
        </authorList>
    </citation>
    <scope>NUCLEOTIDE SEQUENCE [LARGE SCALE GENOMIC DNA]</scope>
    <source>
        <strain evidence="2 3">UCO-SMC3</strain>
    </source>
</reference>
<gene>
    <name evidence="2" type="ORF">D3P96_04480</name>
</gene>
<accession>A0A3P2RAX8</accession>
<dbReference type="OrthoDB" id="4540541at2"/>
<keyword evidence="1" id="KW-0472">Membrane</keyword>
<evidence type="ECO:0000256" key="1">
    <source>
        <dbReference type="SAM" id="Phobius"/>
    </source>
</evidence>
<organism evidence="2 3">
    <name type="scientific">Weissella viridescens</name>
    <name type="common">Lactobacillus viridescens</name>
    <dbReference type="NCBI Taxonomy" id="1629"/>
    <lineage>
        <taxon>Bacteria</taxon>
        <taxon>Bacillati</taxon>
        <taxon>Bacillota</taxon>
        <taxon>Bacilli</taxon>
        <taxon>Lactobacillales</taxon>
        <taxon>Lactobacillaceae</taxon>
        <taxon>Weissella</taxon>
    </lineage>
</organism>
<feature type="transmembrane region" description="Helical" evidence="1">
    <location>
        <begin position="138"/>
        <end position="158"/>
    </location>
</feature>
<dbReference type="Pfam" id="PF07099">
    <property type="entry name" value="DUF1361"/>
    <property type="match status" value="1"/>
</dbReference>
<dbReference type="EMBL" id="RHGY01000004">
    <property type="protein sequence ID" value="RRG17927.1"/>
    <property type="molecule type" value="Genomic_DNA"/>
</dbReference>
<protein>
    <submittedName>
        <fullName evidence="2">DUF1361 domain-containing protein</fullName>
    </submittedName>
</protein>
<dbReference type="AlphaFoldDB" id="A0A3P2RAX8"/>
<feature type="transmembrane region" description="Helical" evidence="1">
    <location>
        <begin position="190"/>
        <end position="212"/>
    </location>
</feature>
<proteinExistence type="predicted"/>
<dbReference type="RefSeq" id="WP_124943185.1">
    <property type="nucleotide sequence ID" value="NZ_RHGY01000004.1"/>
</dbReference>
<dbReference type="Proteomes" id="UP000275836">
    <property type="component" value="Unassembled WGS sequence"/>
</dbReference>
<evidence type="ECO:0000313" key="2">
    <source>
        <dbReference type="EMBL" id="RRG17927.1"/>
    </source>
</evidence>
<feature type="transmembrane region" description="Helical" evidence="1">
    <location>
        <begin position="36"/>
        <end position="56"/>
    </location>
</feature>
<dbReference type="InterPro" id="IPR009793">
    <property type="entry name" value="DUF1361"/>
</dbReference>
<keyword evidence="1" id="KW-0812">Transmembrane</keyword>
<comment type="caution">
    <text evidence="2">The sequence shown here is derived from an EMBL/GenBank/DDBJ whole genome shotgun (WGS) entry which is preliminary data.</text>
</comment>
<feature type="transmembrane region" description="Helical" evidence="1">
    <location>
        <begin position="105"/>
        <end position="126"/>
    </location>
</feature>
<feature type="transmembrane region" description="Helical" evidence="1">
    <location>
        <begin position="65"/>
        <end position="85"/>
    </location>
</feature>